<dbReference type="OrthoDB" id="5398233at2759"/>
<accession>A0A9Q8PI19</accession>
<evidence type="ECO:0000256" key="3">
    <source>
        <dbReference type="ARBA" id="ARBA00022989"/>
    </source>
</evidence>
<dbReference type="PANTHER" id="PTHR33048:SF19">
    <property type="entry name" value="MEMBRANE PROTEIN PTH11-LIKE, PUTATIVE (AFU_ORTHOLOGUE AFUA_1G14080)-RELATED"/>
    <property type="match status" value="1"/>
</dbReference>
<feature type="region of interest" description="Disordered" evidence="6">
    <location>
        <begin position="583"/>
        <end position="618"/>
    </location>
</feature>
<dbReference type="InterPro" id="IPR052337">
    <property type="entry name" value="SAT4-like"/>
</dbReference>
<dbReference type="Proteomes" id="UP000756132">
    <property type="component" value="Chromosome 10"/>
</dbReference>
<dbReference type="KEGG" id="ffu:CLAFUR5_11971"/>
<dbReference type="EMBL" id="CP090172">
    <property type="protein sequence ID" value="UJO22858.1"/>
    <property type="molecule type" value="Genomic_DNA"/>
</dbReference>
<feature type="transmembrane region" description="Helical" evidence="7">
    <location>
        <begin position="29"/>
        <end position="47"/>
    </location>
</feature>
<organism evidence="9 10">
    <name type="scientific">Passalora fulva</name>
    <name type="common">Tomato leaf mold</name>
    <name type="synonym">Cladosporium fulvum</name>
    <dbReference type="NCBI Taxonomy" id="5499"/>
    <lineage>
        <taxon>Eukaryota</taxon>
        <taxon>Fungi</taxon>
        <taxon>Dikarya</taxon>
        <taxon>Ascomycota</taxon>
        <taxon>Pezizomycotina</taxon>
        <taxon>Dothideomycetes</taxon>
        <taxon>Dothideomycetidae</taxon>
        <taxon>Mycosphaerellales</taxon>
        <taxon>Mycosphaerellaceae</taxon>
        <taxon>Fulvia</taxon>
    </lineage>
</organism>
<evidence type="ECO:0000256" key="4">
    <source>
        <dbReference type="ARBA" id="ARBA00023136"/>
    </source>
</evidence>
<evidence type="ECO:0000256" key="1">
    <source>
        <dbReference type="ARBA" id="ARBA00004141"/>
    </source>
</evidence>
<feature type="region of interest" description="Disordered" evidence="6">
    <location>
        <begin position="439"/>
        <end position="488"/>
    </location>
</feature>
<comment type="similarity">
    <text evidence="5">Belongs to the SAT4 family.</text>
</comment>
<dbReference type="PANTHER" id="PTHR33048">
    <property type="entry name" value="PTH11-LIKE INTEGRAL MEMBRANE PROTEIN (AFU_ORTHOLOGUE AFUA_5G11245)"/>
    <property type="match status" value="1"/>
</dbReference>
<dbReference type="GeneID" id="71991849"/>
<keyword evidence="3 7" id="KW-1133">Transmembrane helix</keyword>
<dbReference type="AlphaFoldDB" id="A0A9Q8PI19"/>
<feature type="transmembrane region" description="Helical" evidence="7">
    <location>
        <begin position="193"/>
        <end position="216"/>
    </location>
</feature>
<protein>
    <recommendedName>
        <fullName evidence="8">Rhodopsin domain-containing protein</fullName>
    </recommendedName>
</protein>
<evidence type="ECO:0000256" key="6">
    <source>
        <dbReference type="SAM" id="MobiDB-lite"/>
    </source>
</evidence>
<evidence type="ECO:0000313" key="10">
    <source>
        <dbReference type="Proteomes" id="UP000756132"/>
    </source>
</evidence>
<feature type="transmembrane region" description="Helical" evidence="7">
    <location>
        <begin position="260"/>
        <end position="283"/>
    </location>
</feature>
<evidence type="ECO:0000256" key="7">
    <source>
        <dbReference type="SAM" id="Phobius"/>
    </source>
</evidence>
<feature type="domain" description="Rhodopsin" evidence="8">
    <location>
        <begin position="44"/>
        <end position="264"/>
    </location>
</feature>
<keyword evidence="10" id="KW-1185">Reference proteome</keyword>
<feature type="transmembrane region" description="Helical" evidence="7">
    <location>
        <begin position="228"/>
        <end position="248"/>
    </location>
</feature>
<evidence type="ECO:0000256" key="5">
    <source>
        <dbReference type="ARBA" id="ARBA00038359"/>
    </source>
</evidence>
<keyword evidence="2 7" id="KW-0812">Transmembrane</keyword>
<keyword evidence="4 7" id="KW-0472">Membrane</keyword>
<dbReference type="Pfam" id="PF20684">
    <property type="entry name" value="Fung_rhodopsin"/>
    <property type="match status" value="1"/>
</dbReference>
<reference evidence="9" key="1">
    <citation type="submission" date="2021-12" db="EMBL/GenBank/DDBJ databases">
        <authorList>
            <person name="Zaccaron A."/>
            <person name="Stergiopoulos I."/>
        </authorList>
    </citation>
    <scope>NUCLEOTIDE SEQUENCE</scope>
    <source>
        <strain evidence="9">Race5_Kim</strain>
    </source>
</reference>
<reference evidence="9" key="2">
    <citation type="journal article" date="2022" name="Microb. Genom.">
        <title>A chromosome-scale genome assembly of the tomato pathogen Cladosporium fulvum reveals a compartmentalized genome architecture and the presence of a dispensable chromosome.</title>
        <authorList>
            <person name="Zaccaron A.Z."/>
            <person name="Chen L.H."/>
            <person name="Samaras A."/>
            <person name="Stergiopoulos I."/>
        </authorList>
    </citation>
    <scope>NUCLEOTIDE SEQUENCE</scope>
    <source>
        <strain evidence="9">Race5_Kim</strain>
    </source>
</reference>
<name>A0A9Q8PI19_PASFU</name>
<dbReference type="GO" id="GO:0016020">
    <property type="term" value="C:membrane"/>
    <property type="evidence" value="ECO:0007669"/>
    <property type="project" value="UniProtKB-SubCell"/>
</dbReference>
<feature type="compositionally biased region" description="Low complexity" evidence="6">
    <location>
        <begin position="440"/>
        <end position="451"/>
    </location>
</feature>
<feature type="region of interest" description="Disordered" evidence="6">
    <location>
        <begin position="507"/>
        <end position="530"/>
    </location>
</feature>
<dbReference type="InterPro" id="IPR049326">
    <property type="entry name" value="Rhodopsin_dom_fungi"/>
</dbReference>
<feature type="transmembrane region" description="Helical" evidence="7">
    <location>
        <begin position="59"/>
        <end position="84"/>
    </location>
</feature>
<comment type="subcellular location">
    <subcellularLocation>
        <location evidence="1">Membrane</location>
        <topology evidence="1">Multi-pass membrane protein</topology>
    </subcellularLocation>
</comment>
<feature type="compositionally biased region" description="Basic and acidic residues" evidence="6">
    <location>
        <begin position="463"/>
        <end position="472"/>
    </location>
</feature>
<evidence type="ECO:0000259" key="8">
    <source>
        <dbReference type="Pfam" id="PF20684"/>
    </source>
</evidence>
<proteinExistence type="inferred from homology"/>
<feature type="transmembrane region" description="Helical" evidence="7">
    <location>
        <begin position="104"/>
        <end position="124"/>
    </location>
</feature>
<sequence>MDTIMSREIWGTAPPETRSRMANWPTVLFSWWCTSFAAAVIITRLLSRKVRSNKLFREDWIMMASLVPLFLRMVFIHFVLIYGTNNIDVSNIELTGTRLRNHEMGARLVLAGRIFYAMFLWTCKFTMSEFLKRITIRVWRRSWELTLQGIRIFLGVTFFAVVAATLSECQPFEHYWQVIPDPGPHCRQGFGNLLTMGTCDIVTDILLIAFPVPVVLNSGQTWKRKAQMISLFSMSAVMIAITATRMPMVIGHQGRQQYRTVWASCEILAAAAVSNAVILGSFLRDKGTKKRKYRTFSISDSIDRASVRRPTLPTLHDVDSDEDLFRSLGCRVPAHLQTIPAASPRLAPPALPAPSPNELLMTTANVQRTNRELDSDSDDSLVKPVPPHALPVSTQNQELSFFDIGNLLEENERSIGSRSRSTIVDSGDSAVAAQDFATYSTPRSSRPGSRTFLHDVGGILSSRRGENHERGSSRHNGRTRTAPTGILGPMLERHETQVSLQDAGGLLESTTPQTHSSLSANEYGHTESNSQRIRMSFHRTAARSHTRQYLDHEGIELEDIDDDLFEKSRVSRGAMTLQEALAHNRNHDDNGTGRDLAVQHQQPDDMVLHDPGGLARSS</sequence>
<dbReference type="RefSeq" id="XP_047767224.1">
    <property type="nucleotide sequence ID" value="XM_047911119.1"/>
</dbReference>
<gene>
    <name evidence="9" type="ORF">CLAFUR5_11971</name>
</gene>
<evidence type="ECO:0000313" key="9">
    <source>
        <dbReference type="EMBL" id="UJO22858.1"/>
    </source>
</evidence>
<feature type="transmembrane region" description="Helical" evidence="7">
    <location>
        <begin position="145"/>
        <end position="166"/>
    </location>
</feature>
<evidence type="ECO:0000256" key="2">
    <source>
        <dbReference type="ARBA" id="ARBA00022692"/>
    </source>
</evidence>
<feature type="compositionally biased region" description="Polar residues" evidence="6">
    <location>
        <begin position="508"/>
        <end position="530"/>
    </location>
</feature>